<sequence>MFGCVAYYHIHKEQRKAWEPKAKQGYLVGYDSSTNYRIYCLETRTRQMPFLLLLHCHHHQQYEFSLLHLTAHMRLKFHQGNKRQLPCEMETRYSSIVENIRTLETQHGNTSTLVDELRTKFNSTILKLEKHQTDYNELKFKSVAQAYAISSLVSRLQVGKAVLSETKRKWEQGRLNLPFIDYLNLTLPCGHLCAFEFAKTENCEFDTVRKELYMTFDVPIINENFLMLHADPFTLLKRTDNQTCTLKYHGPVNAIVSNATDCIHPLLNSYENTQEVIVYPVEDCTQDDNNKKLSSSFSVTECDATHPRDHLSFVQLKREANLVYIYCPFSDITIASRVQPCPAGVFTVPFNAEFKINNIHYNGSTVKLKYHEIWEPMWTSKTNWYLFQDDDWNSSLMSSPAKSSLKTSLEIMEPLGSTHGSYSLHTFMTVLTIGLLLLLAYGIHLLHTRNQSNKVIVEAIPLNSVHPDQQQ</sequence>
<protein>
    <recommendedName>
        <fullName evidence="2">Retroviral polymerase SH3-like domain-containing protein</fullName>
    </recommendedName>
</protein>
<keyword evidence="1" id="KW-0472">Membrane</keyword>
<dbReference type="EMBL" id="CAXLJM020000075">
    <property type="protein sequence ID" value="CAL8128656.1"/>
    <property type="molecule type" value="Genomic_DNA"/>
</dbReference>
<feature type="domain" description="Retroviral polymerase SH3-like" evidence="2">
    <location>
        <begin position="4"/>
        <end position="45"/>
    </location>
</feature>
<reference evidence="3 4" key="1">
    <citation type="submission" date="2024-08" db="EMBL/GenBank/DDBJ databases">
        <authorList>
            <person name="Cucini C."/>
            <person name="Frati F."/>
        </authorList>
    </citation>
    <scope>NUCLEOTIDE SEQUENCE [LARGE SCALE GENOMIC DNA]</scope>
</reference>
<proteinExistence type="predicted"/>
<gene>
    <name evidence="3" type="ORF">ODALV1_LOCUS22428</name>
</gene>
<dbReference type="InterPro" id="IPR057670">
    <property type="entry name" value="SH3_retrovirus"/>
</dbReference>
<feature type="transmembrane region" description="Helical" evidence="1">
    <location>
        <begin position="422"/>
        <end position="446"/>
    </location>
</feature>
<dbReference type="Pfam" id="PF25597">
    <property type="entry name" value="SH3_retrovirus"/>
    <property type="match status" value="1"/>
</dbReference>
<comment type="caution">
    <text evidence="3">The sequence shown here is derived from an EMBL/GenBank/DDBJ whole genome shotgun (WGS) entry which is preliminary data.</text>
</comment>
<keyword evidence="4" id="KW-1185">Reference proteome</keyword>
<dbReference type="Proteomes" id="UP001642540">
    <property type="component" value="Unassembled WGS sequence"/>
</dbReference>
<keyword evidence="1" id="KW-1133">Transmembrane helix</keyword>
<evidence type="ECO:0000313" key="3">
    <source>
        <dbReference type="EMBL" id="CAL8128656.1"/>
    </source>
</evidence>
<evidence type="ECO:0000259" key="2">
    <source>
        <dbReference type="Pfam" id="PF25597"/>
    </source>
</evidence>
<evidence type="ECO:0000313" key="4">
    <source>
        <dbReference type="Proteomes" id="UP001642540"/>
    </source>
</evidence>
<keyword evidence="1" id="KW-0812">Transmembrane</keyword>
<name>A0ABP1RI14_9HEXA</name>
<evidence type="ECO:0000256" key="1">
    <source>
        <dbReference type="SAM" id="Phobius"/>
    </source>
</evidence>
<organism evidence="3 4">
    <name type="scientific">Orchesella dallaii</name>
    <dbReference type="NCBI Taxonomy" id="48710"/>
    <lineage>
        <taxon>Eukaryota</taxon>
        <taxon>Metazoa</taxon>
        <taxon>Ecdysozoa</taxon>
        <taxon>Arthropoda</taxon>
        <taxon>Hexapoda</taxon>
        <taxon>Collembola</taxon>
        <taxon>Entomobryomorpha</taxon>
        <taxon>Entomobryoidea</taxon>
        <taxon>Orchesellidae</taxon>
        <taxon>Orchesellinae</taxon>
        <taxon>Orchesella</taxon>
    </lineage>
</organism>
<accession>A0ABP1RI14</accession>